<feature type="compositionally biased region" description="Basic and acidic residues" evidence="4">
    <location>
        <begin position="375"/>
        <end position="386"/>
    </location>
</feature>
<dbReference type="InterPro" id="IPR036770">
    <property type="entry name" value="Ankyrin_rpt-contain_sf"/>
</dbReference>
<feature type="compositionally biased region" description="Acidic residues" evidence="4">
    <location>
        <begin position="2473"/>
        <end position="2494"/>
    </location>
</feature>
<feature type="compositionally biased region" description="Gly residues" evidence="4">
    <location>
        <begin position="220"/>
        <end position="257"/>
    </location>
</feature>
<keyword evidence="1" id="KW-0677">Repeat</keyword>
<dbReference type="RefSeq" id="XP_042928741.1">
    <property type="nucleotide sequence ID" value="XM_043058827.1"/>
</dbReference>
<dbReference type="PANTHER" id="PTHR24134:SF9">
    <property type="entry name" value="ANKYRIN REPEAT AND SOCS BOX PROTEIN 8"/>
    <property type="match status" value="1"/>
</dbReference>
<feature type="compositionally biased region" description="Low complexity" evidence="4">
    <location>
        <begin position="333"/>
        <end position="350"/>
    </location>
</feature>
<dbReference type="PROSITE" id="PS50088">
    <property type="entry name" value="ANK_REPEAT"/>
    <property type="match status" value="4"/>
</dbReference>
<dbReference type="InterPro" id="IPR000048">
    <property type="entry name" value="IQ_motif_EF-hand-BS"/>
</dbReference>
<feature type="region of interest" description="Disordered" evidence="4">
    <location>
        <begin position="2276"/>
        <end position="2295"/>
    </location>
</feature>
<feature type="repeat" description="ANK" evidence="3">
    <location>
        <begin position="1429"/>
        <end position="1464"/>
    </location>
</feature>
<feature type="compositionally biased region" description="Gly residues" evidence="4">
    <location>
        <begin position="2110"/>
        <end position="2122"/>
    </location>
</feature>
<feature type="region of interest" description="Disordered" evidence="4">
    <location>
        <begin position="572"/>
        <end position="805"/>
    </location>
</feature>
<feature type="repeat" description="ANK" evidence="3">
    <location>
        <begin position="1852"/>
        <end position="1884"/>
    </location>
</feature>
<dbReference type="OrthoDB" id="6718656at2759"/>
<dbReference type="InterPro" id="IPR002110">
    <property type="entry name" value="Ankyrin_rpt"/>
</dbReference>
<feature type="compositionally biased region" description="Basic and acidic residues" evidence="4">
    <location>
        <begin position="613"/>
        <end position="629"/>
    </location>
</feature>
<feature type="region of interest" description="Disordered" evidence="4">
    <location>
        <begin position="1287"/>
        <end position="1323"/>
    </location>
</feature>
<feature type="region of interest" description="Disordered" evidence="4">
    <location>
        <begin position="1826"/>
        <end position="1849"/>
    </location>
</feature>
<feature type="repeat" description="ANK" evidence="3">
    <location>
        <begin position="1388"/>
        <end position="1421"/>
    </location>
</feature>
<feature type="compositionally biased region" description="Gly residues" evidence="4">
    <location>
        <begin position="728"/>
        <end position="751"/>
    </location>
</feature>
<protein>
    <submittedName>
        <fullName evidence="5">Uncharacterized protein</fullName>
    </submittedName>
</protein>
<evidence type="ECO:0000313" key="6">
    <source>
        <dbReference type="Proteomes" id="UP000006906"/>
    </source>
</evidence>
<feature type="compositionally biased region" description="Low complexity" evidence="4">
    <location>
        <begin position="1052"/>
        <end position="1066"/>
    </location>
</feature>
<sequence>MSSRVRSLAPGYEVDLEWHRAGPAVFPKDDDEWVDVLRRPPESWSAAEVAHWAQRPRGHGGGQLGDLLARRLWENAIDGYLLLQLTSHTKAQQTGARAGYGGQAGAGRGGAAAAAVSELVHVLGATGAEERAALAEAVEELRSLPSRIAYGEVVLPPPRELVEQAAAQAAGRRPGGAGAGGPGPGFGKRGGGGSGAGGGGGGAAQLGARQQHDRWTGAWASGGGGGSGGSGGNGGAAGAKKGGAGAGAGSGAPGSGRGVGLSVRERILDDAQRQVAAAEARQAAEAEAAAAKAKAAKSAKGGQPPPPGNAGAGSAAAAAARPGAARGAKDGVGEAAAAGGKARSSSLAAAWAQMHQIPEGGEEEGEGEEGEEEEVQRREGRPRAGADGDTEQEDDMYSDAGRVGDQSSRGAGRRRTGAAAAAAGAEAGAEAGAWSQDAEAEGSGGGGEDACAGRGRPRVEERRVVAEVRRLQGLVAAHEDVVRRMQVLRLEGPEGLARRERAAARAAAAVETAAAAEAAAAAAEAEAAAAPPEPLVLEEVVERGRRLREAMAADRASIDDLTKVSLRRGMRNAAARAEAESDARSGVSGGASDSGSGVENFAGSGGKRVLRGGWREVGDDGSDMSEHAVRQSLSTTGRVLLEEADRREAEEANRPDPFVFEEGEDEAAGRGGDGRRRSTRERAAAAEERRRRRVAREVREQPWAIPDLRRAEAGSSGDEYDGSSSDGGLPGAGQGPGGVSGPRARGAGGGAAAPASMGPVDRLVFLRRQQIHQQRQPQGPPPHQQQQRPGSAPTSHATRTAATAEATAAAAMAAAVGLVSRRIGNYAPGDGDDDGRGRGHAAGVLGPPLRPLSGLQGGRRGRQPGSHEVHTPAPPDPLRTADLEAVRKVLARGSSTPVHHTLKSKLAEDATRAMYGIAPAETLTAAGAAAPPRFGSGARAGAGMGGIAAATAAAGAGATAVPFFPPASLLVNPRAAAHEVALRREMGLPVTADLAAARVVAAPQAARRVVREVVKPEPEAVVTQPEEAEDGTLVFQSKFGLAVVPSSHKDPAAATTTTTTTTADAPAGHQRVRFVDTTTPVGGGIGSGGPRLPMTSGAGAFPLYGAFPVSGNAWQSDMLDPAGSSGGATPALDPDLARKHGEAYAAVAAAAAAAQATLAAPLPRGRLAPPEAAVRGIGAGGMAERELRRAIAERGAAAGALAAATAAAAVLTGGGGDAADVAATVAMAAERSTSASRGRGMWRVGPSLEGEWGDRDLNASVRAALRLLDGGGKGPPAVDGQPAFAVTAQVAGTSPSRRRSRSRSRSRGRHSPGGPTGRTSQAVQLYRYGPDGQLQYTGRRPRFDAEPPHPYVLPGWTPAEMGAPPLTKAQAERLAGAVSGGADGRPHRGNSELHWAASRGDVERVMELIREAGPDPEARWRLVNARNAAGESPLHRAAAAAAPRAAAAMSQLLAAGADVDARDINGATPLLAVITAGCWLVEGDRRLELLLQWGAAVDMCDVAGESILHKAIIHNICSGHDKDDPAADEATRRRTEGRCRPVGGLAALLKLLLPLARPHPPLQRPGVATGPFVTDAEAAAWARRVPSGAPGSIVGAAAAGLRVAPPAAAAAAGGGGGVGGGGVRASLGGSGQGIVAGAGASADFATAHPLAAAAGAGTAGALVATVVAAAARAPAAQPAAQPRAGRGPGLLDVDARDGRGRTALHVACCRPHAHGPGMEACCVELLLAAGADPNALDDAGRRPLHWVLSEAAAAARLRQANTINHTKIATSKPKQPPAALCWVAEQLLRAGADPNAPEGGTGAGPNAGGGAGGAGVGAGGGAGIGRGGGGGPGGDPGGGGSSGGGAGSGGGGGYTPLHLAALARSGPLLRLLLRQGADPGARDRAGRTAAELLQAALKGTKDRQEAEHLSKLLSLIAKHQQLANSQRDAAAARRAAEAAGAAKVAAAAARAARGGGKMGLGGGGGPKSMRQLYKERFGESSEDTDADDGPTQSELVSAYMAAMGGRATPAPGAAPLPALAQVTASGAGMAAGGSRPQTPPAAAAVTAAGRAVAVGAAAQPSSPARLDAGAAATMIQAAFRGHQQRQQLAAAGVPVRASPTKKSPARRRGGGGGAGGGGGGGTPFDPAAVRYGPEHEAAAVRIQAVQRGRVARRRAAAQRQAALAAQAQFAAQAGQRDAAAAAAAAAAVAAAAQAAARTAAAQQQQARGPPPVLGPDGRPYGPRHQQAATQIQAAWKGRKARQVYDRVRQAAADPADDLDLVLDDDELAAMAAGVAATSAPPPPPRRHRSMRTSGSLAQRPVADGAGGGADVSAGTGGGIGGGGIGGMAAPQELGGGVAAAGLAAAGTLGGSGMGGAGTGGGGGGGAAGRYERAGSDGGNSDKVAPSVGGWSEASTAVSLGVESLAAAPEAPPLPDRRPAAAARSHQRQASSRPEGGGAAAMSRQLSRMTSSRGPRAVPQVGMTEDGRIVGDLGDLDLLDLDDDDDGGMDEDDDGSLPSGVLIADGDGGLDGQGAFAVEDHGGGGDDDSVWG</sequence>
<dbReference type="InParanoid" id="A0A2K3E7I2"/>
<feature type="compositionally biased region" description="Low complexity" evidence="4">
    <location>
        <begin position="2419"/>
        <end position="2433"/>
    </location>
</feature>
<dbReference type="PROSITE" id="PS50297">
    <property type="entry name" value="ANK_REP_REGION"/>
    <property type="match status" value="4"/>
</dbReference>
<dbReference type="SMART" id="SM00015">
    <property type="entry name" value="IQ"/>
    <property type="match status" value="3"/>
</dbReference>
<feature type="compositionally biased region" description="Basic and acidic residues" evidence="4">
    <location>
        <begin position="672"/>
        <end position="700"/>
    </location>
</feature>
<feature type="compositionally biased region" description="Low complexity" evidence="4">
    <location>
        <begin position="845"/>
        <end position="854"/>
    </location>
</feature>
<evidence type="ECO:0000313" key="5">
    <source>
        <dbReference type="EMBL" id="PNW88733.1"/>
    </source>
</evidence>
<evidence type="ECO:0000256" key="1">
    <source>
        <dbReference type="ARBA" id="ARBA00022737"/>
    </source>
</evidence>
<feature type="repeat" description="ANK" evidence="3">
    <location>
        <begin position="1699"/>
        <end position="1738"/>
    </location>
</feature>
<keyword evidence="2 3" id="KW-0040">ANK repeat</keyword>
<gene>
    <name evidence="5" type="ORF">CHLRE_01g042000v5</name>
</gene>
<dbReference type="Gene3D" id="1.25.40.20">
    <property type="entry name" value="Ankyrin repeat-containing domain"/>
    <property type="match status" value="3"/>
</dbReference>
<name>A0A2K3E7I2_CHLRE</name>
<feature type="compositionally biased region" description="Low complexity" evidence="4">
    <location>
        <begin position="784"/>
        <end position="805"/>
    </location>
</feature>
<evidence type="ECO:0000256" key="4">
    <source>
        <dbReference type="SAM" id="MobiDB-lite"/>
    </source>
</evidence>
<dbReference type="PANTHER" id="PTHR24134">
    <property type="entry name" value="ANKYRIN REPEAT-CONTAINING PROTEIN DDB_G0279043"/>
    <property type="match status" value="1"/>
</dbReference>
<feature type="region of interest" description="Disordered" evidence="4">
    <location>
        <begin position="827"/>
        <end position="879"/>
    </location>
</feature>
<feature type="region of interest" description="Disordered" evidence="4">
    <location>
        <begin position="2358"/>
        <end position="2388"/>
    </location>
</feature>
<organism evidence="5 6">
    <name type="scientific">Chlamydomonas reinhardtii</name>
    <name type="common">Chlamydomonas smithii</name>
    <dbReference type="NCBI Taxonomy" id="3055"/>
    <lineage>
        <taxon>Eukaryota</taxon>
        <taxon>Viridiplantae</taxon>
        <taxon>Chlorophyta</taxon>
        <taxon>core chlorophytes</taxon>
        <taxon>Chlorophyceae</taxon>
        <taxon>CS clade</taxon>
        <taxon>Chlamydomonadales</taxon>
        <taxon>Chlamydomonadaceae</taxon>
        <taxon>Chlamydomonas</taxon>
    </lineage>
</organism>
<feature type="compositionally biased region" description="Low complexity" evidence="4">
    <location>
        <begin position="312"/>
        <end position="326"/>
    </location>
</feature>
<proteinExistence type="predicted"/>
<feature type="compositionally biased region" description="Acidic residues" evidence="4">
    <location>
        <begin position="388"/>
        <end position="397"/>
    </location>
</feature>
<feature type="compositionally biased region" description="Low complexity" evidence="4">
    <location>
        <begin position="274"/>
        <end position="302"/>
    </location>
</feature>
<dbReference type="PROSITE" id="PS50096">
    <property type="entry name" value="IQ"/>
    <property type="match status" value="3"/>
</dbReference>
<keyword evidence="6" id="KW-1185">Reference proteome</keyword>
<dbReference type="EMBL" id="CM008962">
    <property type="protein sequence ID" value="PNW88733.1"/>
    <property type="molecule type" value="Genomic_DNA"/>
</dbReference>
<feature type="region of interest" description="Disordered" evidence="4">
    <location>
        <begin position="2403"/>
        <end position="2531"/>
    </location>
</feature>
<dbReference type="SMART" id="SM00248">
    <property type="entry name" value="ANK"/>
    <property type="match status" value="4"/>
</dbReference>
<dbReference type="SUPFAM" id="SSF48403">
    <property type="entry name" value="Ankyrin repeat"/>
    <property type="match status" value="2"/>
</dbReference>
<feature type="compositionally biased region" description="Low complexity" evidence="4">
    <location>
        <begin position="417"/>
        <end position="433"/>
    </location>
</feature>
<dbReference type="KEGG" id="cre:CHLRE_01g042000v5"/>
<dbReference type="CDD" id="cd23767">
    <property type="entry name" value="IQCD"/>
    <property type="match status" value="1"/>
</dbReference>
<evidence type="ECO:0000256" key="3">
    <source>
        <dbReference type="PROSITE-ProRule" id="PRU00023"/>
    </source>
</evidence>
<reference evidence="5 6" key="1">
    <citation type="journal article" date="2007" name="Science">
        <title>The Chlamydomonas genome reveals the evolution of key animal and plant functions.</title>
        <authorList>
            <person name="Merchant S.S."/>
            <person name="Prochnik S.E."/>
            <person name="Vallon O."/>
            <person name="Harris E.H."/>
            <person name="Karpowicz S.J."/>
            <person name="Witman G.B."/>
            <person name="Terry A."/>
            <person name="Salamov A."/>
            <person name="Fritz-Laylin L.K."/>
            <person name="Marechal-Drouard L."/>
            <person name="Marshall W.F."/>
            <person name="Qu L.H."/>
            <person name="Nelson D.R."/>
            <person name="Sanderfoot A.A."/>
            <person name="Spalding M.H."/>
            <person name="Kapitonov V.V."/>
            <person name="Ren Q."/>
            <person name="Ferris P."/>
            <person name="Lindquist E."/>
            <person name="Shapiro H."/>
            <person name="Lucas S.M."/>
            <person name="Grimwood J."/>
            <person name="Schmutz J."/>
            <person name="Cardol P."/>
            <person name="Cerutti H."/>
            <person name="Chanfreau G."/>
            <person name="Chen C.L."/>
            <person name="Cognat V."/>
            <person name="Croft M.T."/>
            <person name="Dent R."/>
            <person name="Dutcher S."/>
            <person name="Fernandez E."/>
            <person name="Fukuzawa H."/>
            <person name="Gonzalez-Ballester D."/>
            <person name="Gonzalez-Halphen D."/>
            <person name="Hallmann A."/>
            <person name="Hanikenne M."/>
            <person name="Hippler M."/>
            <person name="Inwood W."/>
            <person name="Jabbari K."/>
            <person name="Kalanon M."/>
            <person name="Kuras R."/>
            <person name="Lefebvre P.A."/>
            <person name="Lemaire S.D."/>
            <person name="Lobanov A.V."/>
            <person name="Lohr M."/>
            <person name="Manuell A."/>
            <person name="Meier I."/>
            <person name="Mets L."/>
            <person name="Mittag M."/>
            <person name="Mittelmeier T."/>
            <person name="Moroney J.V."/>
            <person name="Moseley J."/>
            <person name="Napoli C."/>
            <person name="Nedelcu A.M."/>
            <person name="Niyogi K."/>
            <person name="Novoselov S.V."/>
            <person name="Paulsen I.T."/>
            <person name="Pazour G."/>
            <person name="Purton S."/>
            <person name="Ral J.P."/>
            <person name="Riano-Pachon D.M."/>
            <person name="Riekhof W."/>
            <person name="Rymarquis L."/>
            <person name="Schroda M."/>
            <person name="Stern D."/>
            <person name="Umen J."/>
            <person name="Willows R."/>
            <person name="Wilson N."/>
            <person name="Zimmer S.L."/>
            <person name="Allmer J."/>
            <person name="Balk J."/>
            <person name="Bisova K."/>
            <person name="Chen C.J."/>
            <person name="Elias M."/>
            <person name="Gendler K."/>
            <person name="Hauser C."/>
            <person name="Lamb M.R."/>
            <person name="Ledford H."/>
            <person name="Long J.C."/>
            <person name="Minagawa J."/>
            <person name="Page M.D."/>
            <person name="Pan J."/>
            <person name="Pootakham W."/>
            <person name="Roje S."/>
            <person name="Rose A."/>
            <person name="Stahlberg E."/>
            <person name="Terauchi A.M."/>
            <person name="Yang P."/>
            <person name="Ball S."/>
            <person name="Bowler C."/>
            <person name="Dieckmann C.L."/>
            <person name="Gladyshev V.N."/>
            <person name="Green P."/>
            <person name="Jorgensen R."/>
            <person name="Mayfield S."/>
            <person name="Mueller-Roeber B."/>
            <person name="Rajamani S."/>
            <person name="Sayre R.T."/>
            <person name="Brokstein P."/>
            <person name="Dubchak I."/>
            <person name="Goodstein D."/>
            <person name="Hornick L."/>
            <person name="Huang Y.W."/>
            <person name="Jhaveri J."/>
            <person name="Luo Y."/>
            <person name="Martinez D."/>
            <person name="Ngau W.C."/>
            <person name="Otillar B."/>
            <person name="Poliakov A."/>
            <person name="Porter A."/>
            <person name="Szajkowski L."/>
            <person name="Werner G."/>
            <person name="Zhou K."/>
            <person name="Grigoriev I.V."/>
            <person name="Rokhsar D.S."/>
            <person name="Grossman A.R."/>
        </authorList>
    </citation>
    <scope>NUCLEOTIDE SEQUENCE [LARGE SCALE GENOMIC DNA]</scope>
    <source>
        <strain evidence="6">CC-503</strain>
    </source>
</reference>
<dbReference type="Proteomes" id="UP000006906">
    <property type="component" value="Chromosome 1"/>
</dbReference>
<feature type="compositionally biased region" description="Basic residues" evidence="4">
    <location>
        <begin position="1296"/>
        <end position="1310"/>
    </location>
</feature>
<dbReference type="GeneID" id="66052129"/>
<feature type="region of interest" description="Disordered" evidence="4">
    <location>
        <begin position="2200"/>
        <end position="2227"/>
    </location>
</feature>
<accession>A0A2K3E7I2</accession>
<feature type="compositionally biased region" description="Gly residues" evidence="4">
    <location>
        <begin position="173"/>
        <end position="204"/>
    </location>
</feature>
<dbReference type="Pfam" id="PF00612">
    <property type="entry name" value="IQ"/>
    <property type="match status" value="2"/>
</dbReference>
<feature type="compositionally biased region" description="Polar residues" evidence="4">
    <location>
        <begin position="2443"/>
        <end position="2452"/>
    </location>
</feature>
<evidence type="ECO:0000256" key="2">
    <source>
        <dbReference type="ARBA" id="ARBA00023043"/>
    </source>
</evidence>
<feature type="compositionally biased region" description="Low complexity" evidence="4">
    <location>
        <begin position="767"/>
        <end position="777"/>
    </location>
</feature>
<feature type="compositionally biased region" description="Low complexity" evidence="4">
    <location>
        <begin position="714"/>
        <end position="727"/>
    </location>
</feature>
<feature type="compositionally biased region" description="Gly residues" evidence="4">
    <location>
        <begin position="2358"/>
        <end position="2367"/>
    </location>
</feature>
<dbReference type="Gramene" id="PNW88733">
    <property type="protein sequence ID" value="PNW88733"/>
    <property type="gene ID" value="CHLRE_01g042000v5"/>
</dbReference>
<feature type="region of interest" description="Disordered" evidence="4">
    <location>
        <begin position="1047"/>
        <end position="1066"/>
    </location>
</feature>
<feature type="region of interest" description="Disordered" evidence="4">
    <location>
        <begin position="274"/>
        <end position="459"/>
    </location>
</feature>
<dbReference type="Pfam" id="PF00023">
    <property type="entry name" value="Ank"/>
    <property type="match status" value="3"/>
</dbReference>
<feature type="compositionally biased region" description="Basic and acidic residues" evidence="4">
    <location>
        <begin position="640"/>
        <end position="654"/>
    </location>
</feature>
<feature type="region of interest" description="Disordered" evidence="4">
    <location>
        <begin position="2083"/>
        <end position="2129"/>
    </location>
</feature>
<feature type="compositionally biased region" description="Acidic residues" evidence="4">
    <location>
        <begin position="360"/>
        <end position="374"/>
    </location>
</feature>
<feature type="compositionally biased region" description="Low complexity" evidence="4">
    <location>
        <begin position="584"/>
        <end position="598"/>
    </location>
</feature>
<dbReference type="Gene3D" id="1.20.5.190">
    <property type="match status" value="1"/>
</dbReference>
<feature type="region of interest" description="Disordered" evidence="4">
    <location>
        <begin position="165"/>
        <end position="257"/>
    </location>
</feature>